<dbReference type="Gene3D" id="3.40.50.1820">
    <property type="entry name" value="alpha/beta hydrolase"/>
    <property type="match status" value="1"/>
</dbReference>
<dbReference type="PANTHER" id="PTHR43433:SF10">
    <property type="entry name" value="AB HYDROLASE-1 DOMAIN-CONTAINING PROTEIN"/>
    <property type="match status" value="1"/>
</dbReference>
<dbReference type="RefSeq" id="WP_256420728.1">
    <property type="nucleotide sequence ID" value="NZ_JANHDI010000004.1"/>
</dbReference>
<evidence type="ECO:0000313" key="2">
    <source>
        <dbReference type="EMBL" id="MFD1599644.1"/>
    </source>
</evidence>
<organism evidence="2 3">
    <name type="scientific">Halobellus rarus</name>
    <dbReference type="NCBI Taxonomy" id="1126237"/>
    <lineage>
        <taxon>Archaea</taxon>
        <taxon>Methanobacteriati</taxon>
        <taxon>Methanobacteriota</taxon>
        <taxon>Stenosarchaea group</taxon>
        <taxon>Halobacteria</taxon>
        <taxon>Halobacteriales</taxon>
        <taxon>Haloferacaceae</taxon>
        <taxon>Halobellus</taxon>
    </lineage>
</organism>
<dbReference type="InterPro" id="IPR000073">
    <property type="entry name" value="AB_hydrolase_1"/>
</dbReference>
<sequence>MHDDEGTRSVPLAADRRLTYAEYGPPGGTPVVFLHGTPGSRRLGGLFETTAEDCGVRLLAFDRPGYGRSSPWPDRSVRDGARLVAAVLDDAGVDSAGAVAFSGGAPYALAAAATRSDRLDRVDIVSGAMPPEMIEDPPAIQRLLRTTATATPLLLRGLFRGQAWLARHRSPSFVVSQYTSEGATAELSERVAEIVRADFLEALSCHRQGVVTEFRHAASDWNVPLAEIDADVRLWHGTRDTNVPIDAVRRLEAALPTAQLRVREEADHLRTLLESVPVILDGYR</sequence>
<feature type="domain" description="AB hydrolase-1" evidence="1">
    <location>
        <begin position="30"/>
        <end position="269"/>
    </location>
</feature>
<dbReference type="EMBL" id="JBHUDK010000010">
    <property type="protein sequence ID" value="MFD1599644.1"/>
    <property type="molecule type" value="Genomic_DNA"/>
</dbReference>
<dbReference type="GO" id="GO:0016787">
    <property type="term" value="F:hydrolase activity"/>
    <property type="evidence" value="ECO:0007669"/>
    <property type="project" value="UniProtKB-KW"/>
</dbReference>
<dbReference type="InterPro" id="IPR050471">
    <property type="entry name" value="AB_hydrolase"/>
</dbReference>
<gene>
    <name evidence="2" type="ORF">ACFSBX_11830</name>
</gene>
<dbReference type="SUPFAM" id="SSF53474">
    <property type="entry name" value="alpha/beta-Hydrolases"/>
    <property type="match status" value="1"/>
</dbReference>
<evidence type="ECO:0000313" key="3">
    <source>
        <dbReference type="Proteomes" id="UP001597085"/>
    </source>
</evidence>
<dbReference type="Proteomes" id="UP001597085">
    <property type="component" value="Unassembled WGS sequence"/>
</dbReference>
<comment type="caution">
    <text evidence="2">The sequence shown here is derived from an EMBL/GenBank/DDBJ whole genome shotgun (WGS) entry which is preliminary data.</text>
</comment>
<reference evidence="2 3" key="1">
    <citation type="journal article" date="2019" name="Int. J. Syst. Evol. Microbiol.">
        <title>The Global Catalogue of Microorganisms (GCM) 10K type strain sequencing project: providing services to taxonomists for standard genome sequencing and annotation.</title>
        <authorList>
            <consortium name="The Broad Institute Genomics Platform"/>
            <consortium name="The Broad Institute Genome Sequencing Center for Infectious Disease"/>
            <person name="Wu L."/>
            <person name="Ma J."/>
        </authorList>
    </citation>
    <scope>NUCLEOTIDE SEQUENCE [LARGE SCALE GENOMIC DNA]</scope>
    <source>
        <strain evidence="2 3">CGMCC 1.12121</strain>
    </source>
</reference>
<keyword evidence="2" id="KW-0378">Hydrolase</keyword>
<protein>
    <submittedName>
        <fullName evidence="2">Alpha/beta fold hydrolase</fullName>
    </submittedName>
</protein>
<name>A0ABD6CQG2_9EURY</name>
<dbReference type="AlphaFoldDB" id="A0ABD6CQG2"/>
<dbReference type="Pfam" id="PF00561">
    <property type="entry name" value="Abhydrolase_1"/>
    <property type="match status" value="1"/>
</dbReference>
<keyword evidence="3" id="KW-1185">Reference proteome</keyword>
<accession>A0ABD6CQG2</accession>
<evidence type="ECO:0000259" key="1">
    <source>
        <dbReference type="Pfam" id="PF00561"/>
    </source>
</evidence>
<proteinExistence type="predicted"/>
<dbReference type="InterPro" id="IPR029058">
    <property type="entry name" value="AB_hydrolase_fold"/>
</dbReference>
<dbReference type="PANTHER" id="PTHR43433">
    <property type="entry name" value="HYDROLASE, ALPHA/BETA FOLD FAMILY PROTEIN"/>
    <property type="match status" value="1"/>
</dbReference>